<evidence type="ECO:0000256" key="1">
    <source>
        <dbReference type="ARBA" id="ARBA00004651"/>
    </source>
</evidence>
<dbReference type="OrthoDB" id="121502at2157"/>
<protein>
    <submittedName>
        <fullName evidence="14">ATP-binding cassette, subfamily B, MsbA</fullName>
    </submittedName>
    <submittedName>
        <fullName evidence="13">Multidrug ABC transporter permease</fullName>
    </submittedName>
</protein>
<evidence type="ECO:0000256" key="5">
    <source>
        <dbReference type="ARBA" id="ARBA00022741"/>
    </source>
</evidence>
<dbReference type="STRING" id="588898.BB347_08115"/>
<dbReference type="GO" id="GO:0140359">
    <property type="term" value="F:ABC-type transporter activity"/>
    <property type="evidence" value="ECO:0007669"/>
    <property type="project" value="InterPro"/>
</dbReference>
<dbReference type="Pfam" id="PF00664">
    <property type="entry name" value="ABC_membrane"/>
    <property type="match status" value="1"/>
</dbReference>
<dbReference type="InterPro" id="IPR039421">
    <property type="entry name" value="Type_1_exporter"/>
</dbReference>
<gene>
    <name evidence="13" type="ORF">BB347_08115</name>
    <name evidence="14" type="ORF">SAMN05421809_1339</name>
</gene>
<evidence type="ECO:0000313" key="16">
    <source>
        <dbReference type="Proteomes" id="UP000187321"/>
    </source>
</evidence>
<feature type="domain" description="ABC transmembrane type-1" evidence="12">
    <location>
        <begin position="31"/>
        <end position="329"/>
    </location>
</feature>
<keyword evidence="2" id="KW-0813">Transport</keyword>
<accession>A0A1N7BSJ9</accession>
<dbReference type="Gene3D" id="1.20.1560.10">
    <property type="entry name" value="ABC transporter type 1, transmembrane domain"/>
    <property type="match status" value="1"/>
</dbReference>
<reference evidence="14 15" key="2">
    <citation type="submission" date="2017-01" db="EMBL/GenBank/DDBJ databases">
        <authorList>
            <person name="Mah S.A."/>
            <person name="Swanson W.J."/>
            <person name="Moy G.W."/>
            <person name="Vacquier V.D."/>
        </authorList>
    </citation>
    <scope>NUCLEOTIDE SEQUENCE [LARGE SCALE GENOMIC DNA]</scope>
    <source>
        <strain evidence="14 15">CGMCC 1.8909</strain>
    </source>
</reference>
<comment type="subcellular location">
    <subcellularLocation>
        <location evidence="1">Cell membrane</location>
        <topology evidence="1">Multi-pass membrane protein</topology>
    </subcellularLocation>
</comment>
<keyword evidence="6 14" id="KW-0067">ATP-binding</keyword>
<dbReference type="InterPro" id="IPR036640">
    <property type="entry name" value="ABC1_TM_sf"/>
</dbReference>
<dbReference type="EMBL" id="CP019327">
    <property type="protein sequence ID" value="APX96584.1"/>
    <property type="molecule type" value="Genomic_DNA"/>
</dbReference>
<evidence type="ECO:0000256" key="3">
    <source>
        <dbReference type="ARBA" id="ARBA00022475"/>
    </source>
</evidence>
<dbReference type="GeneID" id="30955900"/>
<proteinExistence type="predicted"/>
<reference evidence="13 16" key="1">
    <citation type="submission" date="2017-01" db="EMBL/GenBank/DDBJ databases">
        <title>Complete genome sequence of Haloterrigena daqingensis type strain (JX313T).</title>
        <authorList>
            <person name="Shuang W."/>
        </authorList>
    </citation>
    <scope>NUCLEOTIDE SEQUENCE [LARGE SCALE GENOMIC DNA]</scope>
    <source>
        <strain evidence="13 16">JX313</strain>
    </source>
</reference>
<evidence type="ECO:0000256" key="6">
    <source>
        <dbReference type="ARBA" id="ARBA00022840"/>
    </source>
</evidence>
<dbReference type="PROSITE" id="PS00211">
    <property type="entry name" value="ABC_TRANSPORTER_1"/>
    <property type="match status" value="1"/>
</dbReference>
<dbReference type="InterPro" id="IPR027417">
    <property type="entry name" value="P-loop_NTPase"/>
</dbReference>
<evidence type="ECO:0000256" key="10">
    <source>
        <dbReference type="SAM" id="Phobius"/>
    </source>
</evidence>
<evidence type="ECO:0000259" key="11">
    <source>
        <dbReference type="PROSITE" id="PS50893"/>
    </source>
</evidence>
<dbReference type="PROSITE" id="PS50929">
    <property type="entry name" value="ABC_TM1F"/>
    <property type="match status" value="1"/>
</dbReference>
<dbReference type="Gene3D" id="3.40.50.300">
    <property type="entry name" value="P-loop containing nucleotide triphosphate hydrolases"/>
    <property type="match status" value="1"/>
</dbReference>
<evidence type="ECO:0000256" key="7">
    <source>
        <dbReference type="ARBA" id="ARBA00022989"/>
    </source>
</evidence>
<keyword evidence="8 10" id="KW-0472">Membrane</keyword>
<feature type="transmembrane region" description="Helical" evidence="10">
    <location>
        <begin position="173"/>
        <end position="204"/>
    </location>
</feature>
<dbReference type="PANTHER" id="PTHR24221">
    <property type="entry name" value="ATP-BINDING CASSETTE SUB-FAMILY B"/>
    <property type="match status" value="1"/>
</dbReference>
<dbReference type="Proteomes" id="UP000185687">
    <property type="component" value="Unassembled WGS sequence"/>
</dbReference>
<dbReference type="GO" id="GO:0005524">
    <property type="term" value="F:ATP binding"/>
    <property type="evidence" value="ECO:0007669"/>
    <property type="project" value="UniProtKB-KW"/>
</dbReference>
<dbReference type="Proteomes" id="UP000187321">
    <property type="component" value="Chromosome"/>
</dbReference>
<dbReference type="FunFam" id="3.40.50.300:FF:000221">
    <property type="entry name" value="Multidrug ABC transporter ATP-binding protein"/>
    <property type="match status" value="1"/>
</dbReference>
<keyword evidence="4 10" id="KW-0812">Transmembrane</keyword>
<sequence>MSHDDSSLDLTWREKGKALYRVATFQPWFAAGVIVLSVIAALFEGVGLSFIMPIVEVAQANDPAAEADGILAAFLAVYDFFGIPFSLGFLVAGVALVMTIRFTTSFLVGWFRAAIETKYVRHLQEESFRHALDAEVTYFDEEGSDDILNAIVTQAEYAGKVIRYAINVLEQGLLAAMYLTIAMILSPSLTVATLVLLGGVTILFRRVLDTGYSLGDEVADAKEGIQSNAQAGTQGVREVKLFDMIEELKSGFSRSAERFERNRIKVERNDAAITNFYELATAVTVFGLIYLALTFSSMNLAELGVFLFAMFQLGPKVSSLNKYVYRVESELPHLVRTQEFIDELERNTEPDGDSEPVPNPIERTEFDGVTFSYDSSDEAVLRDISFGFDRGEFVAFVGPSGAGKSTIASLLGRMYEPDGGEITANGTPIDEFDIQEWRSRVTVVRQDPHVFNDTLRRNVTVGNRDATQGDIEEACAIAQVTEFLEELPEGYDTVLGDQGVKLSGGQRQRVAIARALLKDADLLILDEATSDLDTSLEKEVHEGIEGMERDYAMLVIAHRLSTVTNADHIYTVEDGTIVEAGTHEELINDGSEYFELYTIQSQ</sequence>
<dbReference type="AlphaFoldDB" id="A0A1N7BSJ9"/>
<keyword evidence="3" id="KW-1003">Cell membrane</keyword>
<feature type="transmembrane region" description="Helical" evidence="10">
    <location>
        <begin position="28"/>
        <end position="52"/>
    </location>
</feature>
<dbReference type="InterPro" id="IPR017871">
    <property type="entry name" value="ABC_transporter-like_CS"/>
</dbReference>
<dbReference type="RefSeq" id="WP_076580400.1">
    <property type="nucleotide sequence ID" value="NZ_CP019327.1"/>
</dbReference>
<evidence type="ECO:0000313" key="14">
    <source>
        <dbReference type="EMBL" id="SIR54347.1"/>
    </source>
</evidence>
<dbReference type="PANTHER" id="PTHR24221:SF654">
    <property type="entry name" value="ATP-BINDING CASSETTE SUB-FAMILY B MEMBER 6"/>
    <property type="match status" value="1"/>
</dbReference>
<dbReference type="SUPFAM" id="SSF90123">
    <property type="entry name" value="ABC transporter transmembrane region"/>
    <property type="match status" value="1"/>
</dbReference>
<evidence type="ECO:0000256" key="4">
    <source>
        <dbReference type="ARBA" id="ARBA00022692"/>
    </source>
</evidence>
<organism evidence="14 15">
    <name type="scientific">Natronorubrum daqingense</name>
    <dbReference type="NCBI Taxonomy" id="588898"/>
    <lineage>
        <taxon>Archaea</taxon>
        <taxon>Methanobacteriati</taxon>
        <taxon>Methanobacteriota</taxon>
        <taxon>Stenosarchaea group</taxon>
        <taxon>Halobacteria</taxon>
        <taxon>Halobacteriales</taxon>
        <taxon>Natrialbaceae</taxon>
        <taxon>Natronorubrum</taxon>
    </lineage>
</organism>
<evidence type="ECO:0000256" key="8">
    <source>
        <dbReference type="ARBA" id="ARBA00023136"/>
    </source>
</evidence>
<dbReference type="SUPFAM" id="SSF52540">
    <property type="entry name" value="P-loop containing nucleoside triphosphate hydrolases"/>
    <property type="match status" value="1"/>
</dbReference>
<dbReference type="KEGG" id="hda:BB347_08115"/>
<feature type="region of interest" description="Disordered" evidence="9">
    <location>
        <begin position="343"/>
        <end position="363"/>
    </location>
</feature>
<dbReference type="SMART" id="SM00382">
    <property type="entry name" value="AAA"/>
    <property type="match status" value="1"/>
</dbReference>
<evidence type="ECO:0000256" key="2">
    <source>
        <dbReference type="ARBA" id="ARBA00022448"/>
    </source>
</evidence>
<dbReference type="PROSITE" id="PS50893">
    <property type="entry name" value="ABC_TRANSPORTER_2"/>
    <property type="match status" value="1"/>
</dbReference>
<dbReference type="GO" id="GO:0005886">
    <property type="term" value="C:plasma membrane"/>
    <property type="evidence" value="ECO:0007669"/>
    <property type="project" value="UniProtKB-SubCell"/>
</dbReference>
<feature type="domain" description="ABC transporter" evidence="11">
    <location>
        <begin position="364"/>
        <end position="599"/>
    </location>
</feature>
<dbReference type="GO" id="GO:0016887">
    <property type="term" value="F:ATP hydrolysis activity"/>
    <property type="evidence" value="ECO:0007669"/>
    <property type="project" value="InterPro"/>
</dbReference>
<evidence type="ECO:0000313" key="15">
    <source>
        <dbReference type="Proteomes" id="UP000185687"/>
    </source>
</evidence>
<dbReference type="InterPro" id="IPR003593">
    <property type="entry name" value="AAA+_ATPase"/>
</dbReference>
<dbReference type="InterPro" id="IPR003439">
    <property type="entry name" value="ABC_transporter-like_ATP-bd"/>
</dbReference>
<name>A0A1N7BSJ9_9EURY</name>
<keyword evidence="7 10" id="KW-1133">Transmembrane helix</keyword>
<dbReference type="InterPro" id="IPR011527">
    <property type="entry name" value="ABC1_TM_dom"/>
</dbReference>
<keyword evidence="5" id="KW-0547">Nucleotide-binding</keyword>
<evidence type="ECO:0000256" key="9">
    <source>
        <dbReference type="SAM" id="MobiDB-lite"/>
    </source>
</evidence>
<dbReference type="Pfam" id="PF00005">
    <property type="entry name" value="ABC_tran"/>
    <property type="match status" value="1"/>
</dbReference>
<dbReference type="EMBL" id="FTNP01000002">
    <property type="protein sequence ID" value="SIR54347.1"/>
    <property type="molecule type" value="Genomic_DNA"/>
</dbReference>
<evidence type="ECO:0000313" key="13">
    <source>
        <dbReference type="EMBL" id="APX96584.1"/>
    </source>
</evidence>
<feature type="transmembrane region" description="Helical" evidence="10">
    <location>
        <begin position="87"/>
        <end position="111"/>
    </location>
</feature>
<keyword evidence="15" id="KW-1185">Reference proteome</keyword>
<evidence type="ECO:0000259" key="12">
    <source>
        <dbReference type="PROSITE" id="PS50929"/>
    </source>
</evidence>